<gene>
    <name evidence="3" type="ORF">QBC36DRAFT_328061</name>
</gene>
<feature type="compositionally biased region" description="Acidic residues" evidence="1">
    <location>
        <begin position="127"/>
        <end position="136"/>
    </location>
</feature>
<reference evidence="3" key="1">
    <citation type="journal article" date="2023" name="Mol. Phylogenet. Evol.">
        <title>Genome-scale phylogeny and comparative genomics of the fungal order Sordariales.</title>
        <authorList>
            <person name="Hensen N."/>
            <person name="Bonometti L."/>
            <person name="Westerberg I."/>
            <person name="Brannstrom I.O."/>
            <person name="Guillou S."/>
            <person name="Cros-Aarteil S."/>
            <person name="Calhoun S."/>
            <person name="Haridas S."/>
            <person name="Kuo A."/>
            <person name="Mondo S."/>
            <person name="Pangilinan J."/>
            <person name="Riley R."/>
            <person name="LaButti K."/>
            <person name="Andreopoulos B."/>
            <person name="Lipzen A."/>
            <person name="Chen C."/>
            <person name="Yan M."/>
            <person name="Daum C."/>
            <person name="Ng V."/>
            <person name="Clum A."/>
            <person name="Steindorff A."/>
            <person name="Ohm R.A."/>
            <person name="Martin F."/>
            <person name="Silar P."/>
            <person name="Natvig D.O."/>
            <person name="Lalanne C."/>
            <person name="Gautier V."/>
            <person name="Ament-Velasquez S.L."/>
            <person name="Kruys A."/>
            <person name="Hutchinson M.I."/>
            <person name="Powell A.J."/>
            <person name="Barry K."/>
            <person name="Miller A.N."/>
            <person name="Grigoriev I.V."/>
            <person name="Debuchy R."/>
            <person name="Gladieux P."/>
            <person name="Hiltunen Thoren M."/>
            <person name="Johannesson H."/>
        </authorList>
    </citation>
    <scope>NUCLEOTIDE SEQUENCE</scope>
    <source>
        <strain evidence="3">CBS 892.96</strain>
    </source>
</reference>
<dbReference type="Gene3D" id="1.25.40.10">
    <property type="entry name" value="Tetratricopeptide repeat domain"/>
    <property type="match status" value="1"/>
</dbReference>
<name>A0AAN6W845_9PEZI</name>
<dbReference type="Pfam" id="PF14420">
    <property type="entry name" value="Clr5"/>
    <property type="match status" value="1"/>
</dbReference>
<feature type="compositionally biased region" description="Pro residues" evidence="1">
    <location>
        <begin position="412"/>
        <end position="422"/>
    </location>
</feature>
<proteinExistence type="predicted"/>
<accession>A0AAN6W845</accession>
<feature type="compositionally biased region" description="Low complexity" evidence="1">
    <location>
        <begin position="137"/>
        <end position="149"/>
    </location>
</feature>
<dbReference type="EMBL" id="MU866179">
    <property type="protein sequence ID" value="KAK4176951.1"/>
    <property type="molecule type" value="Genomic_DNA"/>
</dbReference>
<feature type="region of interest" description="Disordered" evidence="1">
    <location>
        <begin position="398"/>
        <end position="427"/>
    </location>
</feature>
<dbReference type="InterPro" id="IPR025676">
    <property type="entry name" value="Clr5_dom"/>
</dbReference>
<dbReference type="Proteomes" id="UP001302321">
    <property type="component" value="Unassembled WGS sequence"/>
</dbReference>
<feature type="compositionally biased region" description="Low complexity" evidence="1">
    <location>
        <begin position="398"/>
        <end position="411"/>
    </location>
</feature>
<evidence type="ECO:0000313" key="4">
    <source>
        <dbReference type="Proteomes" id="UP001302321"/>
    </source>
</evidence>
<evidence type="ECO:0000256" key="1">
    <source>
        <dbReference type="SAM" id="MobiDB-lite"/>
    </source>
</evidence>
<feature type="region of interest" description="Disordered" evidence="1">
    <location>
        <begin position="89"/>
        <end position="157"/>
    </location>
</feature>
<protein>
    <recommendedName>
        <fullName evidence="2">Clr5 domain-containing protein</fullName>
    </recommendedName>
</protein>
<dbReference type="PANTHER" id="PTHR38788">
    <property type="entry name" value="CLR5 DOMAIN-CONTAINING PROTEIN"/>
    <property type="match status" value="1"/>
</dbReference>
<dbReference type="SUPFAM" id="SSF48452">
    <property type="entry name" value="TPR-like"/>
    <property type="match status" value="1"/>
</dbReference>
<keyword evidence="4" id="KW-1185">Reference proteome</keyword>
<organism evidence="3 4">
    <name type="scientific">Triangularia setosa</name>
    <dbReference type="NCBI Taxonomy" id="2587417"/>
    <lineage>
        <taxon>Eukaryota</taxon>
        <taxon>Fungi</taxon>
        <taxon>Dikarya</taxon>
        <taxon>Ascomycota</taxon>
        <taxon>Pezizomycotina</taxon>
        <taxon>Sordariomycetes</taxon>
        <taxon>Sordariomycetidae</taxon>
        <taxon>Sordariales</taxon>
        <taxon>Podosporaceae</taxon>
        <taxon>Triangularia</taxon>
    </lineage>
</organism>
<feature type="region of interest" description="Disordered" evidence="1">
    <location>
        <begin position="1"/>
        <end position="37"/>
    </location>
</feature>
<dbReference type="AlphaFoldDB" id="A0AAN6W845"/>
<feature type="compositionally biased region" description="Gly residues" evidence="1">
    <location>
        <begin position="1"/>
        <end position="10"/>
    </location>
</feature>
<dbReference type="InterPro" id="IPR011990">
    <property type="entry name" value="TPR-like_helical_dom_sf"/>
</dbReference>
<feature type="compositionally biased region" description="Low complexity" evidence="1">
    <location>
        <begin position="18"/>
        <end position="29"/>
    </location>
</feature>
<feature type="region of interest" description="Disordered" evidence="1">
    <location>
        <begin position="187"/>
        <end position="223"/>
    </location>
</feature>
<evidence type="ECO:0000259" key="2">
    <source>
        <dbReference type="Pfam" id="PF14420"/>
    </source>
</evidence>
<reference evidence="3" key="2">
    <citation type="submission" date="2023-05" db="EMBL/GenBank/DDBJ databases">
        <authorList>
            <consortium name="Lawrence Berkeley National Laboratory"/>
            <person name="Steindorff A."/>
            <person name="Hensen N."/>
            <person name="Bonometti L."/>
            <person name="Westerberg I."/>
            <person name="Brannstrom I.O."/>
            <person name="Guillou S."/>
            <person name="Cros-Aarteil S."/>
            <person name="Calhoun S."/>
            <person name="Haridas S."/>
            <person name="Kuo A."/>
            <person name="Mondo S."/>
            <person name="Pangilinan J."/>
            <person name="Riley R."/>
            <person name="Labutti K."/>
            <person name="Andreopoulos B."/>
            <person name="Lipzen A."/>
            <person name="Chen C."/>
            <person name="Yanf M."/>
            <person name="Daum C."/>
            <person name="Ng V."/>
            <person name="Clum A."/>
            <person name="Ohm R."/>
            <person name="Martin F."/>
            <person name="Silar P."/>
            <person name="Natvig D."/>
            <person name="Lalanne C."/>
            <person name="Gautier V."/>
            <person name="Ament-Velasquez S.L."/>
            <person name="Kruys A."/>
            <person name="Hutchinson M.I."/>
            <person name="Powell A.J."/>
            <person name="Barry K."/>
            <person name="Miller A.N."/>
            <person name="Grigoriev I.V."/>
            <person name="Debuchy R."/>
            <person name="Gladieux P."/>
            <person name="Thoren M.H."/>
            <person name="Johannesson H."/>
        </authorList>
    </citation>
    <scope>NUCLEOTIDE SEQUENCE</scope>
    <source>
        <strain evidence="3">CBS 892.96</strain>
    </source>
</reference>
<sequence>MVASDGGGSGPSTADQEAAPGSGVTASTGGSTGTKKWATEDDFNKYREIITQLYDRETLSQLMQTMEVRYGFLATNKMYRARFKRWGLGKRKKSDGALPSRPRKPKQKQAMPMQPGNASQQHAQPEPEPEPQDVEEIPLQQPQQQQQQQHIQPSAPYTQRRTGLLLMNGRWIDLSLMTDQEWRYLQQQKARRQSRTTTRPPSSSTSTALFLSRSPSPRTLRAPDTLQSTENMYRAIRDYYSASFSSNRWSFLEDITSPDQATNDKAVVATHTGVRRGFEIWRRLMTAVRLFHDASHPDNRAQSIKVIRITFSELTATLLSGRESPLLFFWIMHALTLFRSIPDPNFQSIETYLLQHLFELTETVRLQNGATHPTAQLWKVLYSNGKGLLFSPPDNTPFSYPSPSSSESDSSTPPPPPPPPSTTTPAKNLQNYTHLSSLLTAAANIFSSSPQYGPLHKRTIEFRNFAIFTSLPAFHPSSPSQLSSFQSLYTTVTSSLPGVFDGREMDVRAWLASHYFTIGQLDQAAALLEPILLDPEKVKEVNKVQEASESFNLLYGSIKMAMGKVDEAEGILRQVVERGRRSWREHGEEVHLSDGLLALDQCLRVQGRTEEAGEVIKEHRRLLREALIKRGEEDGA</sequence>
<comment type="caution">
    <text evidence="3">The sequence shown here is derived from an EMBL/GenBank/DDBJ whole genome shotgun (WGS) entry which is preliminary data.</text>
</comment>
<evidence type="ECO:0000313" key="3">
    <source>
        <dbReference type="EMBL" id="KAK4176951.1"/>
    </source>
</evidence>
<feature type="compositionally biased region" description="Low complexity" evidence="1">
    <location>
        <begin position="195"/>
        <end position="207"/>
    </location>
</feature>
<dbReference type="PANTHER" id="PTHR38788:SF3">
    <property type="entry name" value="CLR5 DOMAIN-CONTAINING PROTEIN"/>
    <property type="match status" value="1"/>
</dbReference>
<feature type="domain" description="Clr5" evidence="2">
    <location>
        <begin position="40"/>
        <end position="90"/>
    </location>
</feature>